<dbReference type="AlphaFoldDB" id="A0A345XQP2"/>
<evidence type="ECO:0000313" key="3">
    <source>
        <dbReference type="Proteomes" id="UP000254425"/>
    </source>
</evidence>
<feature type="compositionally biased region" description="Gly residues" evidence="1">
    <location>
        <begin position="52"/>
        <end position="64"/>
    </location>
</feature>
<evidence type="ECO:0000313" key="2">
    <source>
        <dbReference type="EMBL" id="AXK33958.1"/>
    </source>
</evidence>
<evidence type="ECO:0000256" key="1">
    <source>
        <dbReference type="SAM" id="MobiDB-lite"/>
    </source>
</evidence>
<name>A0A345XQP2_9ACTN</name>
<sequence length="82" mass="8521">MRSASGDSSPVLPWLLIRQDGHGNRYRVGSYATRVEAEQIADRLGRRAGSGQRAGSGSGSGAGGDTDSYLVESRAPEGADRG</sequence>
<reference evidence="2 3" key="1">
    <citation type="submission" date="2018-07" db="EMBL/GenBank/DDBJ databases">
        <title>Draft genome of the type strain Streptomyces armeniacus ATCC 15676.</title>
        <authorList>
            <person name="Labana P."/>
            <person name="Gosse J.T."/>
            <person name="Boddy C.N."/>
        </authorList>
    </citation>
    <scope>NUCLEOTIDE SEQUENCE [LARGE SCALE GENOMIC DNA]</scope>
    <source>
        <strain evidence="2 3">ATCC 15676</strain>
    </source>
</reference>
<proteinExistence type="predicted"/>
<dbReference type="EMBL" id="CP031320">
    <property type="protein sequence ID" value="AXK33958.1"/>
    <property type="molecule type" value="Genomic_DNA"/>
</dbReference>
<protein>
    <submittedName>
        <fullName evidence="2">SPOR domain-containing protein</fullName>
    </submittedName>
</protein>
<dbReference type="Proteomes" id="UP000254425">
    <property type="component" value="Chromosome"/>
</dbReference>
<organism evidence="2 3">
    <name type="scientific">Streptomyces armeniacus</name>
    <dbReference type="NCBI Taxonomy" id="83291"/>
    <lineage>
        <taxon>Bacteria</taxon>
        <taxon>Bacillati</taxon>
        <taxon>Actinomycetota</taxon>
        <taxon>Actinomycetes</taxon>
        <taxon>Kitasatosporales</taxon>
        <taxon>Streptomycetaceae</taxon>
        <taxon>Streptomyces</taxon>
    </lineage>
</organism>
<gene>
    <name evidence="2" type="ORF">DVA86_16125</name>
</gene>
<feature type="region of interest" description="Disordered" evidence="1">
    <location>
        <begin position="42"/>
        <end position="82"/>
    </location>
</feature>
<dbReference type="KEGG" id="sarm:DVA86_16125"/>
<accession>A0A345XQP2</accession>
<dbReference type="RefSeq" id="WP_208879126.1">
    <property type="nucleotide sequence ID" value="NZ_CP031320.1"/>
</dbReference>
<keyword evidence="3" id="KW-1185">Reference proteome</keyword>